<dbReference type="SUPFAM" id="SSF53098">
    <property type="entry name" value="Ribonuclease H-like"/>
    <property type="match status" value="1"/>
</dbReference>
<proteinExistence type="predicted"/>
<dbReference type="AlphaFoldDB" id="A0A9W7TUV4"/>
<name>A0A9W7TUV4_TRIRA</name>
<gene>
    <name evidence="2" type="ORF">IRJ41_017135</name>
</gene>
<dbReference type="GO" id="GO:0015074">
    <property type="term" value="P:DNA integration"/>
    <property type="evidence" value="ECO:0007669"/>
    <property type="project" value="InterPro"/>
</dbReference>
<dbReference type="EMBL" id="JAFHDT010000012">
    <property type="protein sequence ID" value="KAI7802687.1"/>
    <property type="molecule type" value="Genomic_DNA"/>
</dbReference>
<dbReference type="Pfam" id="PF18701">
    <property type="entry name" value="DUF5641"/>
    <property type="match status" value="1"/>
</dbReference>
<dbReference type="Pfam" id="PF17921">
    <property type="entry name" value="Integrase_H2C2"/>
    <property type="match status" value="1"/>
</dbReference>
<dbReference type="InterPro" id="IPR040676">
    <property type="entry name" value="DUF5641"/>
</dbReference>
<feature type="domain" description="Integrase catalytic" evidence="1">
    <location>
        <begin position="129"/>
        <end position="317"/>
    </location>
</feature>
<dbReference type="PROSITE" id="PS50994">
    <property type="entry name" value="INTEGRASE"/>
    <property type="match status" value="1"/>
</dbReference>
<dbReference type="Gene3D" id="3.30.420.10">
    <property type="entry name" value="Ribonuclease H-like superfamily/Ribonuclease H"/>
    <property type="match status" value="1"/>
</dbReference>
<keyword evidence="3" id="KW-1185">Reference proteome</keyword>
<protein>
    <recommendedName>
        <fullName evidence="1">Integrase catalytic domain-containing protein</fullName>
    </recommendedName>
</protein>
<feature type="non-terminal residue" evidence="2">
    <location>
        <position position="437"/>
    </location>
</feature>
<sequence>THRDAEAVLLRQCQAESFPEEVAALQAQKSITVHSQLANIAPEWDLLIKVIRVGGRLRRLANSDPDQIHPIVLDPKNAITKLLIKEFDERLLHPGAERVYAEMRRQYWILKGRQAIKHHQHSCLSCQKWRAQPKVPQMADLPPERLRLLCPPFYSTGKRWGLILKCFITRAVHIELLNSMDVDAFLLALRRFIARRGRPHEIRSDCGTNFRRAERELREAFLNMESGLQTRLADYQIKFKFNPPSAPHFGGIWEREVRSIKNALQVAIGNQAVTEDLLSTVLEEVEGIVNAKPLGYVSTDIADIDPITPNLLLMGQRDTSLPQVTYAPGEMGRRRWRHCQSIIDQFWTNFTRNYLPTLQTRQKWQRTSDNLEVDSVVLVVDPQLPRAQWPIGKVCKTLPGSDGRVRTVEVVIEGRTYLRPVTRLIQLPVLEGDPEDI</sequence>
<dbReference type="InterPro" id="IPR041588">
    <property type="entry name" value="Integrase_H2C2"/>
</dbReference>
<accession>A0A9W7TUV4</accession>
<dbReference type="GO" id="GO:0003676">
    <property type="term" value="F:nucleic acid binding"/>
    <property type="evidence" value="ECO:0007669"/>
    <property type="project" value="InterPro"/>
</dbReference>
<dbReference type="Gene3D" id="1.10.340.70">
    <property type="match status" value="1"/>
</dbReference>
<evidence type="ECO:0000313" key="3">
    <source>
        <dbReference type="Proteomes" id="UP001059041"/>
    </source>
</evidence>
<comment type="caution">
    <text evidence="2">The sequence shown here is derived from an EMBL/GenBank/DDBJ whole genome shotgun (WGS) entry which is preliminary data.</text>
</comment>
<dbReference type="Proteomes" id="UP001059041">
    <property type="component" value="Linkage Group LG12"/>
</dbReference>
<organism evidence="2 3">
    <name type="scientific">Triplophysa rosa</name>
    <name type="common">Cave loach</name>
    <dbReference type="NCBI Taxonomy" id="992332"/>
    <lineage>
        <taxon>Eukaryota</taxon>
        <taxon>Metazoa</taxon>
        <taxon>Chordata</taxon>
        <taxon>Craniata</taxon>
        <taxon>Vertebrata</taxon>
        <taxon>Euteleostomi</taxon>
        <taxon>Actinopterygii</taxon>
        <taxon>Neopterygii</taxon>
        <taxon>Teleostei</taxon>
        <taxon>Ostariophysi</taxon>
        <taxon>Cypriniformes</taxon>
        <taxon>Nemacheilidae</taxon>
        <taxon>Triplophysa</taxon>
    </lineage>
</organism>
<dbReference type="InterPro" id="IPR036397">
    <property type="entry name" value="RNaseH_sf"/>
</dbReference>
<reference evidence="2" key="1">
    <citation type="submission" date="2021-02" db="EMBL/GenBank/DDBJ databases">
        <title>Comparative genomics reveals that relaxation of natural selection precedes convergent phenotypic evolution of cavefish.</title>
        <authorList>
            <person name="Peng Z."/>
        </authorList>
    </citation>
    <scope>NUCLEOTIDE SEQUENCE</scope>
    <source>
        <tissue evidence="2">Muscle</tissue>
    </source>
</reference>
<evidence type="ECO:0000313" key="2">
    <source>
        <dbReference type="EMBL" id="KAI7802687.1"/>
    </source>
</evidence>
<dbReference type="InterPro" id="IPR012337">
    <property type="entry name" value="RNaseH-like_sf"/>
</dbReference>
<dbReference type="PANTHER" id="PTHR47331">
    <property type="entry name" value="PHD-TYPE DOMAIN-CONTAINING PROTEIN"/>
    <property type="match status" value="1"/>
</dbReference>
<dbReference type="InterPro" id="IPR001584">
    <property type="entry name" value="Integrase_cat-core"/>
</dbReference>
<evidence type="ECO:0000259" key="1">
    <source>
        <dbReference type="PROSITE" id="PS50994"/>
    </source>
</evidence>